<dbReference type="RefSeq" id="WP_071479934.1">
    <property type="nucleotide sequence ID" value="NZ_CP024899.1"/>
</dbReference>
<dbReference type="Proteomes" id="UP000228948">
    <property type="component" value="Chromosome"/>
</dbReference>
<proteinExistence type="predicted"/>
<keyword evidence="3" id="KW-1185">Reference proteome</keyword>
<evidence type="ECO:0000313" key="1">
    <source>
        <dbReference type="EMBL" id="ATX64730.1"/>
    </source>
</evidence>
<dbReference type="EMBL" id="CP024899">
    <property type="protein sequence ID" value="ATX66709.1"/>
    <property type="molecule type" value="Genomic_DNA"/>
</dbReference>
<organism evidence="2 3">
    <name type="scientific">Roseinatronobacter bogoriensis subsp. barguzinensis</name>
    <dbReference type="NCBI Taxonomy" id="441209"/>
    <lineage>
        <taxon>Bacteria</taxon>
        <taxon>Pseudomonadati</taxon>
        <taxon>Pseudomonadota</taxon>
        <taxon>Alphaproteobacteria</taxon>
        <taxon>Rhodobacterales</taxon>
        <taxon>Paracoccaceae</taxon>
        <taxon>Roseinatronobacter</taxon>
    </lineage>
</organism>
<dbReference type="EMBL" id="CP024899">
    <property type="protein sequence ID" value="ATX64730.1"/>
    <property type="molecule type" value="Genomic_DNA"/>
</dbReference>
<dbReference type="KEGG" id="rbg:BG454_01850"/>
<dbReference type="KEGG" id="rbg:BG454_13500"/>
<evidence type="ECO:0000313" key="2">
    <source>
        <dbReference type="EMBL" id="ATX66709.1"/>
    </source>
</evidence>
<dbReference type="AlphaFoldDB" id="A0A2K8KB87"/>
<protein>
    <submittedName>
        <fullName evidence="2">Uncharacterized protein</fullName>
    </submittedName>
</protein>
<dbReference type="STRING" id="441209.GCA_001870665_00860"/>
<reference evidence="2 3" key="1">
    <citation type="submission" date="2017-11" db="EMBL/GenBank/DDBJ databases">
        <title>Revised Sequence and Annotation of the Rhodobaca barguzinensis strain alga05 Genome.</title>
        <authorList>
            <person name="Kopejtka K."/>
            <person name="Tomasch J.M."/>
            <person name="Bunk B."/>
            <person name="Koblizek M."/>
        </authorList>
    </citation>
    <scope>NUCLEOTIDE SEQUENCE [LARGE SCALE GENOMIC DNA]</scope>
    <source>
        <strain evidence="2">Alga05</strain>
        <strain evidence="3">alga05</strain>
    </source>
</reference>
<evidence type="ECO:0000313" key="3">
    <source>
        <dbReference type="Proteomes" id="UP000228948"/>
    </source>
</evidence>
<sequence>MTTSNTKRRRIAAERFMTDMSQVMIRHRNRGLSLLEMCGYTIAMITNVVAKKYGAQAARGILLSMAEKSDEIEKITEDEALASFLAQAKPAGRA</sequence>
<gene>
    <name evidence="1" type="ORF">BG454_01850</name>
    <name evidence="2" type="ORF">BG454_13500</name>
</gene>
<accession>A0A2K8KB87</accession>
<name>A0A2K8KB87_9RHOB</name>